<organism evidence="1 2">
    <name type="scientific">Bremerella alba</name>
    <dbReference type="NCBI Taxonomy" id="980252"/>
    <lineage>
        <taxon>Bacteria</taxon>
        <taxon>Pseudomonadati</taxon>
        <taxon>Planctomycetota</taxon>
        <taxon>Planctomycetia</taxon>
        <taxon>Pirellulales</taxon>
        <taxon>Pirellulaceae</taxon>
        <taxon>Bremerella</taxon>
    </lineage>
</organism>
<name>A0A7V8V1Y9_9BACT</name>
<evidence type="ECO:0000313" key="1">
    <source>
        <dbReference type="EMBL" id="MBA2113457.1"/>
    </source>
</evidence>
<dbReference type="AlphaFoldDB" id="A0A7V8V1Y9"/>
<reference evidence="1 2" key="1">
    <citation type="submission" date="2020-05" db="EMBL/GenBank/DDBJ databases">
        <title>Bremerella alba sp. nov., a novel planctomycete isolated from the surface of the macroalga Fucus spiralis.</title>
        <authorList>
            <person name="Godinho O."/>
            <person name="Botelho R."/>
            <person name="Albuquerque L."/>
            <person name="Wiegand S."/>
            <person name="Da Costa M.S."/>
            <person name="Lobo-Da-Cunha A."/>
            <person name="Jogler C."/>
            <person name="Lage O.M."/>
        </authorList>
    </citation>
    <scope>NUCLEOTIDE SEQUENCE [LARGE SCALE GENOMIC DNA]</scope>
    <source>
        <strain evidence="1 2">FF15</strain>
    </source>
</reference>
<evidence type="ECO:0008006" key="3">
    <source>
        <dbReference type="Google" id="ProtNLM"/>
    </source>
</evidence>
<dbReference type="InterPro" id="IPR008964">
    <property type="entry name" value="Invasin/intimin_cell_adhesion"/>
</dbReference>
<sequence>MNGEPLPDAIVSFYPQEARKNPSMGTTDSNGKYVLRFTSDKSGAIQGSYVVRIAARKDVEKERQVRKPVVPAMYNKDSILRVDVKGTSNTFDFDLIKE</sequence>
<protein>
    <recommendedName>
        <fullName evidence="3">Carboxypeptidase regulatory-like domain-containing protein</fullName>
    </recommendedName>
</protein>
<keyword evidence="2" id="KW-1185">Reference proteome</keyword>
<comment type="caution">
    <text evidence="1">The sequence shown here is derived from an EMBL/GenBank/DDBJ whole genome shotgun (WGS) entry which is preliminary data.</text>
</comment>
<dbReference type="Proteomes" id="UP000551616">
    <property type="component" value="Unassembled WGS sequence"/>
</dbReference>
<dbReference type="RefSeq" id="WP_207394928.1">
    <property type="nucleotide sequence ID" value="NZ_JABRWO010000001.1"/>
</dbReference>
<proteinExistence type="predicted"/>
<accession>A0A7V8V1Y9</accession>
<evidence type="ECO:0000313" key="2">
    <source>
        <dbReference type="Proteomes" id="UP000551616"/>
    </source>
</evidence>
<dbReference type="EMBL" id="JABRWO010000001">
    <property type="protein sequence ID" value="MBA2113457.1"/>
    <property type="molecule type" value="Genomic_DNA"/>
</dbReference>
<gene>
    <name evidence="1" type="ORF">HOV93_06060</name>
</gene>
<dbReference type="SUPFAM" id="SSF49373">
    <property type="entry name" value="Invasin/intimin cell-adhesion fragments"/>
    <property type="match status" value="1"/>
</dbReference>